<dbReference type="InterPro" id="IPR005545">
    <property type="entry name" value="YCII"/>
</dbReference>
<reference evidence="4 5" key="1">
    <citation type="submission" date="2009-06" db="EMBL/GenBank/DDBJ databases">
        <title>Complete sequence of Desulfovibrio salexigens DSM 2638.</title>
        <authorList>
            <consortium name="US DOE Joint Genome Institute"/>
            <person name="Lucas S."/>
            <person name="Copeland A."/>
            <person name="Lapidus A."/>
            <person name="Glavina del Rio T."/>
            <person name="Tice H."/>
            <person name="Bruce D."/>
            <person name="Goodwin L."/>
            <person name="Pitluck S."/>
            <person name="Munk A.C."/>
            <person name="Brettin T."/>
            <person name="Detter J.C."/>
            <person name="Han C."/>
            <person name="Tapia R."/>
            <person name="Larimer F."/>
            <person name="Land M."/>
            <person name="Hauser L."/>
            <person name="Kyrpides N."/>
            <person name="Anderson I."/>
            <person name="Wall J.D."/>
            <person name="Arkin A.P."/>
            <person name="Dehal P."/>
            <person name="Chivian D."/>
            <person name="Giles B."/>
            <person name="Hazen T.C."/>
        </authorList>
    </citation>
    <scope>NUCLEOTIDE SEQUENCE [LARGE SCALE GENOMIC DNA]</scope>
    <source>
        <strain evidence="5">ATCC 14822 / DSM 2638 / NCIMB 8403 / VKM B-1763</strain>
    </source>
</reference>
<name>C6BXB8_MARSD</name>
<dbReference type="OrthoDB" id="8968203at2"/>
<dbReference type="Pfam" id="PF03795">
    <property type="entry name" value="YCII"/>
    <property type="match status" value="1"/>
</dbReference>
<evidence type="ECO:0000313" key="4">
    <source>
        <dbReference type="EMBL" id="ACS80424.1"/>
    </source>
</evidence>
<evidence type="ECO:0000313" key="5">
    <source>
        <dbReference type="Proteomes" id="UP000002601"/>
    </source>
</evidence>
<feature type="chain" id="PRO_5002962888" evidence="2">
    <location>
        <begin position="20"/>
        <end position="111"/>
    </location>
</feature>
<dbReference type="RefSeq" id="WP_015852240.1">
    <property type="nucleotide sequence ID" value="NC_012881.1"/>
</dbReference>
<dbReference type="STRING" id="526222.Desal_2368"/>
<accession>C6BXB8</accession>
<gene>
    <name evidence="4" type="ordered locus">Desal_2368</name>
</gene>
<dbReference type="KEGG" id="dsa:Desal_2368"/>
<dbReference type="SUPFAM" id="SSF54909">
    <property type="entry name" value="Dimeric alpha+beta barrel"/>
    <property type="match status" value="1"/>
</dbReference>
<dbReference type="Gene3D" id="3.30.70.1060">
    <property type="entry name" value="Dimeric alpha+beta barrel"/>
    <property type="match status" value="1"/>
</dbReference>
<evidence type="ECO:0000256" key="1">
    <source>
        <dbReference type="ARBA" id="ARBA00007689"/>
    </source>
</evidence>
<dbReference type="Proteomes" id="UP000002601">
    <property type="component" value="Chromosome"/>
</dbReference>
<evidence type="ECO:0000259" key="3">
    <source>
        <dbReference type="Pfam" id="PF03795"/>
    </source>
</evidence>
<proteinExistence type="inferred from homology"/>
<feature type="signal peptide" evidence="2">
    <location>
        <begin position="1"/>
        <end position="19"/>
    </location>
</feature>
<organism evidence="4 5">
    <name type="scientific">Maridesulfovibrio salexigens (strain ATCC 14822 / DSM 2638 / NCIMB 8403 / VKM B-1763)</name>
    <name type="common">Desulfovibrio salexigens</name>
    <dbReference type="NCBI Taxonomy" id="526222"/>
    <lineage>
        <taxon>Bacteria</taxon>
        <taxon>Pseudomonadati</taxon>
        <taxon>Thermodesulfobacteriota</taxon>
        <taxon>Desulfovibrionia</taxon>
        <taxon>Desulfovibrionales</taxon>
        <taxon>Desulfovibrionaceae</taxon>
        <taxon>Maridesulfovibrio</taxon>
    </lineage>
</organism>
<feature type="domain" description="YCII-related" evidence="3">
    <location>
        <begin position="42"/>
        <end position="108"/>
    </location>
</feature>
<keyword evidence="2" id="KW-0732">Signal</keyword>
<comment type="similarity">
    <text evidence="1">Belongs to the YciI family.</text>
</comment>
<dbReference type="AlphaFoldDB" id="C6BXB8"/>
<dbReference type="HOGENOM" id="CLU_2154247_0_0_7"/>
<dbReference type="InterPro" id="IPR011008">
    <property type="entry name" value="Dimeric_a/b-barrel"/>
</dbReference>
<protein>
    <submittedName>
        <fullName evidence="4">YCII-related</fullName>
    </submittedName>
</protein>
<sequence>MKWVLLAFLVMFSVTPAFGGDMENDSKGTFVYYYLMEGNPDAIGKAVPAHVEYWKTCNLAGFRGGPFADGSGGMIIFETEDDGSAAEIIAGDPFVIEGFISESRLKQWIPK</sequence>
<keyword evidence="5" id="KW-1185">Reference proteome</keyword>
<dbReference type="EMBL" id="CP001649">
    <property type="protein sequence ID" value="ACS80424.1"/>
    <property type="molecule type" value="Genomic_DNA"/>
</dbReference>
<evidence type="ECO:0000256" key="2">
    <source>
        <dbReference type="SAM" id="SignalP"/>
    </source>
</evidence>